<feature type="transmembrane region" description="Helical" evidence="1">
    <location>
        <begin position="798"/>
        <end position="819"/>
    </location>
</feature>
<keyword evidence="4" id="KW-1185">Reference proteome</keyword>
<name>A0ABQ5QZ20_9ACTN</name>
<keyword evidence="2" id="KW-0732">Signal</keyword>
<feature type="transmembrane region" description="Helical" evidence="1">
    <location>
        <begin position="763"/>
        <end position="786"/>
    </location>
</feature>
<keyword evidence="1" id="KW-0472">Membrane</keyword>
<gene>
    <name evidence="3" type="ORF">Pa4123_50800</name>
</gene>
<sequence length="836" mass="89251">MAAVALVLSLVSPPAAFGADQIQFRLSPAGAETSKISLTVPAGETGGSVTVFLGQSGDQPLKVRFLPRLDSGALMVLDESNQQATGITLPPLGEFAVVQLRVSVPRPGTYDGSLLVLDGGALRGQLAIAVTKNTDAGLRLDGASGGSLSMESPVPEFQRAFRVLSTSGAPTPVQLRVSPLTDPLSMQVPTTVEFSGRRYVGEQLVVPAQGELAFTVAADLPVGGDYRGTVAVVYGTEPLLVDLIVRRTRVTPTVAVDPIGTVQARMLWGFRPTDVDVRVLLRETNGQRVVLDAPALIALTRDTRGGPVAADYDTVQVMVDGRRTETVTLEPNQTREITLRVTGLSHPGKYTGSVRLASGDTSALTSPISILLHQGILLAALAILLGVAISAVLRWYLTAYRPALTSQLRLSRLRDDLDIALKHLTPLDEQTEVPLKRTVQEQLDQLRRQYGQRERTGEADLTSAADKANRLPTWIRLRRAVDAAGNPTELVSLLSVVTAYLEADLVDPQRDALLTEADRALVELKSKAKPAATLSRALDALAADASGRSDVLAHVDAAKEAMRVGKMQDANARYSEARLGLARELTDEVNRTATGTAPIGVDPTDWNNLKRATAAAARTARAATVPESAETAYRDASRRLFGILIAGLRVATESLRKVTQQPSAGAAEDKRFGTLRMTIDQADKATTAGDMPAARRHYEHARSLYENLEKEAVTTGRMGPSKNPVATAPSVAAAHLAWRPAEEKGPTTEVRLSSATQIRIRQLVFDSLTNAVILVVAVGLGLFLLFVPDASWGGLEDWLTAILWGLGLHQVGDSVFGGFSGLRRQFATATQPNAAE</sequence>
<reference evidence="3" key="1">
    <citation type="submission" date="2022-12" db="EMBL/GenBank/DDBJ databases">
        <title>New Phytohabitans aurantiacus sp. RD004123 nov., an actinomycete isolated from soil.</title>
        <authorList>
            <person name="Triningsih D.W."/>
            <person name="Harunari E."/>
            <person name="Igarashi Y."/>
        </authorList>
    </citation>
    <scope>NUCLEOTIDE SEQUENCE</scope>
    <source>
        <strain evidence="3">RD004123</strain>
    </source>
</reference>
<evidence type="ECO:0000313" key="3">
    <source>
        <dbReference type="EMBL" id="GLH99803.1"/>
    </source>
</evidence>
<comment type="caution">
    <text evidence="3">The sequence shown here is derived from an EMBL/GenBank/DDBJ whole genome shotgun (WGS) entry which is preliminary data.</text>
</comment>
<proteinExistence type="predicted"/>
<dbReference type="EMBL" id="BSDI01000028">
    <property type="protein sequence ID" value="GLH99803.1"/>
    <property type="molecule type" value="Genomic_DNA"/>
</dbReference>
<accession>A0ABQ5QZ20</accession>
<keyword evidence="1" id="KW-0812">Transmembrane</keyword>
<evidence type="ECO:0000313" key="4">
    <source>
        <dbReference type="Proteomes" id="UP001144280"/>
    </source>
</evidence>
<organism evidence="3 4">
    <name type="scientific">Phytohabitans aurantiacus</name>
    <dbReference type="NCBI Taxonomy" id="3016789"/>
    <lineage>
        <taxon>Bacteria</taxon>
        <taxon>Bacillati</taxon>
        <taxon>Actinomycetota</taxon>
        <taxon>Actinomycetes</taxon>
        <taxon>Micromonosporales</taxon>
        <taxon>Micromonosporaceae</taxon>
    </lineage>
</organism>
<evidence type="ECO:0000256" key="2">
    <source>
        <dbReference type="SAM" id="SignalP"/>
    </source>
</evidence>
<keyword evidence="1" id="KW-1133">Transmembrane helix</keyword>
<feature type="transmembrane region" description="Helical" evidence="1">
    <location>
        <begin position="376"/>
        <end position="397"/>
    </location>
</feature>
<protein>
    <submittedName>
        <fullName evidence="3">Uncharacterized protein</fullName>
    </submittedName>
</protein>
<evidence type="ECO:0000256" key="1">
    <source>
        <dbReference type="SAM" id="Phobius"/>
    </source>
</evidence>
<dbReference type="Proteomes" id="UP001144280">
    <property type="component" value="Unassembled WGS sequence"/>
</dbReference>
<feature type="signal peptide" evidence="2">
    <location>
        <begin position="1"/>
        <end position="18"/>
    </location>
</feature>
<feature type="chain" id="PRO_5045160785" evidence="2">
    <location>
        <begin position="19"/>
        <end position="836"/>
    </location>
</feature>